<feature type="region of interest" description="Disordered" evidence="1">
    <location>
        <begin position="1"/>
        <end position="59"/>
    </location>
</feature>
<reference evidence="2 3" key="1">
    <citation type="submission" date="2016-11" db="EMBL/GenBank/DDBJ databases">
        <authorList>
            <person name="Jaros S."/>
            <person name="Januszkiewicz K."/>
            <person name="Wedrychowicz H."/>
        </authorList>
    </citation>
    <scope>NUCLEOTIDE SEQUENCE [LARGE SCALE GENOMIC DNA]</scope>
</reference>
<dbReference type="EMBL" id="FQNC01000046">
    <property type="protein sequence ID" value="SGY67914.1"/>
    <property type="molecule type" value="Genomic_DNA"/>
</dbReference>
<feature type="compositionally biased region" description="Polar residues" evidence="1">
    <location>
        <begin position="12"/>
        <end position="21"/>
    </location>
</feature>
<proteinExistence type="predicted"/>
<feature type="compositionally biased region" description="Low complexity" evidence="1">
    <location>
        <begin position="335"/>
        <end position="348"/>
    </location>
</feature>
<organism evidence="2 3">
    <name type="scientific">Microbotryum silenes-dioicae</name>
    <dbReference type="NCBI Taxonomy" id="796604"/>
    <lineage>
        <taxon>Eukaryota</taxon>
        <taxon>Fungi</taxon>
        <taxon>Dikarya</taxon>
        <taxon>Basidiomycota</taxon>
        <taxon>Pucciniomycotina</taxon>
        <taxon>Microbotryomycetes</taxon>
        <taxon>Microbotryales</taxon>
        <taxon>Microbotryaceae</taxon>
        <taxon>Microbotryum</taxon>
    </lineage>
</organism>
<keyword evidence="3" id="KW-1185">Reference proteome</keyword>
<feature type="region of interest" description="Disordered" evidence="1">
    <location>
        <begin position="313"/>
        <end position="389"/>
    </location>
</feature>
<dbReference type="InterPro" id="IPR032675">
    <property type="entry name" value="LRR_dom_sf"/>
</dbReference>
<dbReference type="Proteomes" id="UP000249464">
    <property type="component" value="Unassembled WGS sequence"/>
</dbReference>
<feature type="compositionally biased region" description="Polar residues" evidence="1">
    <location>
        <begin position="356"/>
        <end position="369"/>
    </location>
</feature>
<feature type="compositionally biased region" description="Low complexity" evidence="1">
    <location>
        <begin position="43"/>
        <end position="54"/>
    </location>
</feature>
<gene>
    <name evidence="2" type="primary">BQ5605_C004g02824</name>
    <name evidence="2" type="ORF">BQ5605_C004G02824</name>
</gene>
<dbReference type="AlphaFoldDB" id="A0A2X0N2Y7"/>
<dbReference type="Gene3D" id="3.80.10.10">
    <property type="entry name" value="Ribonuclease Inhibitor"/>
    <property type="match status" value="2"/>
</dbReference>
<evidence type="ECO:0000256" key="1">
    <source>
        <dbReference type="SAM" id="MobiDB-lite"/>
    </source>
</evidence>
<sequence length="1016" mass="110685">MASEYSQDKRTATSNTGSTMTGYPHYTPSRSMLAADDDDVHVSPNSSPPGGSSSDKWLLLPQTPPIRLDHIGNSPVHVLSSSTPFESLSSLRRRASMAMSRLPQTRRADGDDQISVAACETDLQRDVRSECMGLSGRPHCILWQSSTLSSSVFDKGKGVAVVEEERSPDSDCAVTEARAPGLDAEQVGQRREHWTATSTGDTASQYLAGPLVSGLFRGLASSSERTMFAQDDVYSAASSTAPWPAPAEILRLDPTPTSLAAAIGTSIDDDEGSAASNTGWATPCASTSEVMHTSLTELSIQLAYVERMQNDLPSPRAQFSSHRAEPPRRFSKSFTTALSRASPSSRTRPPTPFRLDSTSFLAGVTTSAGASPLTPLPSSARNAGGSGARHREELLELSTSEVSSASTPFVDKSPSSDIFRVRARSRSLPVMLQKPLRVTPVVQVDSRRAKELNRLLESGFVTVLSSPTLESSPVVGLNSNPQSKPRDIFGALPYEVQARILCSLIHIHIDEHERLVADGKWRGPIVLRSRWRGEASGRRELVKCARVSRLWKTLAFDGQTWPVLDAASIGPDVFSSPALLRLAEGAGTFVRKVDLSNMAQMTGYTIVEMTRLVGSERGQTNLTSINLQGEDNQRFHSFGSLAFLLARSPNLRKLNFLALAAVDDETLRILGESAQDLEDLNVSRCSVLHATDLYFIASPLKRLGASRMHGASDRVIGEVLRRQTALESLDLSSSHRLTDQVFQSDTSLSSLDALRHLNLSSCPLLTDETLACLVDHVPHLETFELAHNRQIGANNALKRLLHSTPLLKRLDLEGSIVLEDVALSGVANDSDLPELEWLVLSGCTTLTQQCLASIARSQGLPKLKILELDGTHIDEVSIASFVIRQHQKHLQPFSPQLPSPDGSLPCSAQELPSKISILDAHFHTRRLQRQLSRHIRTRDGRRGYEFRHFAYADFDTVVPQESTWSINPAMQELEGSTRVVLRSFEGNADVDGLHLRAGSSRARTWSGSGRTGCIVS</sequence>
<dbReference type="SUPFAM" id="SSF52047">
    <property type="entry name" value="RNI-like"/>
    <property type="match status" value="1"/>
</dbReference>
<accession>A0A2X0N2Y7</accession>
<feature type="compositionally biased region" description="Basic and acidic residues" evidence="1">
    <location>
        <begin position="1"/>
        <end position="11"/>
    </location>
</feature>
<dbReference type="GO" id="GO:0019005">
    <property type="term" value="C:SCF ubiquitin ligase complex"/>
    <property type="evidence" value="ECO:0007669"/>
    <property type="project" value="TreeGrafter"/>
</dbReference>
<name>A0A2X0N2Y7_9BASI</name>
<protein>
    <submittedName>
        <fullName evidence="2">BQ5605_C004g02824 protein</fullName>
    </submittedName>
</protein>
<dbReference type="InterPro" id="IPR006553">
    <property type="entry name" value="Leu-rich_rpt_Cys-con_subtyp"/>
</dbReference>
<dbReference type="SMART" id="SM00367">
    <property type="entry name" value="LRR_CC"/>
    <property type="match status" value="7"/>
</dbReference>
<evidence type="ECO:0000313" key="2">
    <source>
        <dbReference type="EMBL" id="SGY67914.1"/>
    </source>
</evidence>
<dbReference type="GO" id="GO:0031146">
    <property type="term" value="P:SCF-dependent proteasomal ubiquitin-dependent protein catabolic process"/>
    <property type="evidence" value="ECO:0007669"/>
    <property type="project" value="TreeGrafter"/>
</dbReference>
<dbReference type="PANTHER" id="PTHR13318">
    <property type="entry name" value="PARTNER OF PAIRED, ISOFORM B-RELATED"/>
    <property type="match status" value="1"/>
</dbReference>
<dbReference type="PANTHER" id="PTHR13318:SF281">
    <property type="entry name" value="F-BOX DOMAIN-CONTAINING PROTEIN"/>
    <property type="match status" value="1"/>
</dbReference>
<dbReference type="STRING" id="796604.A0A2X0N2Y7"/>
<evidence type="ECO:0000313" key="3">
    <source>
        <dbReference type="Proteomes" id="UP000249464"/>
    </source>
</evidence>